<dbReference type="Proteomes" id="UP000002247">
    <property type="component" value="Chromosome"/>
</dbReference>
<evidence type="ECO:0008006" key="4">
    <source>
        <dbReference type="Google" id="ProtNLM"/>
    </source>
</evidence>
<proteinExistence type="predicted"/>
<keyword evidence="1" id="KW-0472">Membrane</keyword>
<feature type="transmembrane region" description="Helical" evidence="1">
    <location>
        <begin position="110"/>
        <end position="131"/>
    </location>
</feature>
<organism evidence="2 3">
    <name type="scientific">Segniliparus rotundus (strain ATCC BAA-972 / CDC 1076 / CIP 108378 / DSM 44985 / JCM 13578)</name>
    <dbReference type="NCBI Taxonomy" id="640132"/>
    <lineage>
        <taxon>Bacteria</taxon>
        <taxon>Bacillati</taxon>
        <taxon>Actinomycetota</taxon>
        <taxon>Actinomycetes</taxon>
        <taxon>Mycobacteriales</taxon>
        <taxon>Segniliparaceae</taxon>
        <taxon>Segniliparus</taxon>
    </lineage>
</organism>
<keyword evidence="1" id="KW-0812">Transmembrane</keyword>
<gene>
    <name evidence="2" type="ordered locus">Srot_0943</name>
</gene>
<dbReference type="KEGG" id="srt:Srot_0943"/>
<dbReference type="AlphaFoldDB" id="D6ZEP2"/>
<evidence type="ECO:0000256" key="1">
    <source>
        <dbReference type="SAM" id="Phobius"/>
    </source>
</evidence>
<keyword evidence="3" id="KW-1185">Reference proteome</keyword>
<name>D6ZEP2_SEGRD</name>
<accession>D6ZEP2</accession>
<evidence type="ECO:0000313" key="2">
    <source>
        <dbReference type="EMBL" id="ADG97416.1"/>
    </source>
</evidence>
<reference evidence="2 3" key="1">
    <citation type="journal article" date="2010" name="Stand. Genomic Sci.">
        <title>Complete genome sequence of Segniliparus rotundus type strain (CDC 1076).</title>
        <authorList>
            <person name="Sikorski J."/>
            <person name="Lapidus A."/>
            <person name="Copeland A."/>
            <person name="Misra M."/>
            <person name="Glavina Del Rio T."/>
            <person name="Nolan M."/>
            <person name="Lucas S."/>
            <person name="Chen F."/>
            <person name="Tice H."/>
            <person name="Cheng J.F."/>
            <person name="Jando M."/>
            <person name="Schneider S."/>
            <person name="Bruce D."/>
            <person name="Goodwin L."/>
            <person name="Pitluck S."/>
            <person name="Liolios K."/>
            <person name="Mikhailova N."/>
            <person name="Pati A."/>
            <person name="Ivanova N."/>
            <person name="Mavromatis K."/>
            <person name="Chen A."/>
            <person name="Palaniappan K."/>
            <person name="Chertkov O."/>
            <person name="Land M."/>
            <person name="Hauser L."/>
            <person name="Chang Y.J."/>
            <person name="Jeffries C.D."/>
            <person name="Brettin T."/>
            <person name="Detter J.C."/>
            <person name="Han C."/>
            <person name="Rohde M."/>
            <person name="Goker M."/>
            <person name="Bristow J."/>
            <person name="Eisen J.A."/>
            <person name="Markowitz V."/>
            <person name="Hugenholtz P."/>
            <person name="Kyrpides N.C."/>
            <person name="Klenk H.P."/>
        </authorList>
    </citation>
    <scope>NUCLEOTIDE SEQUENCE [LARGE SCALE GENOMIC DNA]</scope>
    <source>
        <strain evidence="3">ATCC BAA-972 / CDC 1076 / CIP 108378 / DSM 44985 / JCM 13578</strain>
    </source>
</reference>
<protein>
    <recommendedName>
        <fullName evidence="4">Transmembrane protein</fullName>
    </recommendedName>
</protein>
<dbReference type="HOGENOM" id="CLU_094889_1_1_11"/>
<feature type="transmembrane region" description="Helical" evidence="1">
    <location>
        <begin position="35"/>
        <end position="58"/>
    </location>
</feature>
<dbReference type="RefSeq" id="WP_013137872.1">
    <property type="nucleotide sequence ID" value="NC_014168.1"/>
</dbReference>
<sequence length="175" mass="18745">MTANGREPIPDPLAQLSSEFRARERRILAEIQPSARLFVLAVAVFLLVADVLVMPFLGAHGAHALGRELVAGSWPRQIGQVSTIARVFTFFVVADLVVSVLALMLRRWGAAFLAAAVSCVSTAFGVLALWHSQTSQASHGQHAGAAPGLFLAVVLIAVIAFHWVRLTTANLEADR</sequence>
<keyword evidence="1" id="KW-1133">Transmembrane helix</keyword>
<dbReference type="EMBL" id="CP001958">
    <property type="protein sequence ID" value="ADG97416.1"/>
    <property type="molecule type" value="Genomic_DNA"/>
</dbReference>
<dbReference type="STRING" id="640132.Srot_0943"/>
<feature type="transmembrane region" description="Helical" evidence="1">
    <location>
        <begin position="78"/>
        <end position="103"/>
    </location>
</feature>
<evidence type="ECO:0000313" key="3">
    <source>
        <dbReference type="Proteomes" id="UP000002247"/>
    </source>
</evidence>
<feature type="transmembrane region" description="Helical" evidence="1">
    <location>
        <begin position="143"/>
        <end position="164"/>
    </location>
</feature>
<dbReference type="OrthoDB" id="4773013at2"/>